<reference evidence="1 2" key="1">
    <citation type="journal article" date="2023" name="G3 (Bethesda)">
        <title>A chromosome-length genome assembly and annotation of blackberry (Rubus argutus, cv. 'Hillquist').</title>
        <authorList>
            <person name="Bruna T."/>
            <person name="Aryal R."/>
            <person name="Dudchenko O."/>
            <person name="Sargent D.J."/>
            <person name="Mead D."/>
            <person name="Buti M."/>
            <person name="Cavallini A."/>
            <person name="Hytonen T."/>
            <person name="Andres J."/>
            <person name="Pham M."/>
            <person name="Weisz D."/>
            <person name="Mascagni F."/>
            <person name="Usai G."/>
            <person name="Natali L."/>
            <person name="Bassil N."/>
            <person name="Fernandez G.E."/>
            <person name="Lomsadze A."/>
            <person name="Armour M."/>
            <person name="Olukolu B."/>
            <person name="Poorten T."/>
            <person name="Britton C."/>
            <person name="Davik J."/>
            <person name="Ashrafi H."/>
            <person name="Aiden E.L."/>
            <person name="Borodovsky M."/>
            <person name="Worthington M."/>
        </authorList>
    </citation>
    <scope>NUCLEOTIDE SEQUENCE [LARGE SCALE GENOMIC DNA]</scope>
    <source>
        <strain evidence="1">PI 553951</strain>
    </source>
</reference>
<evidence type="ECO:0000313" key="1">
    <source>
        <dbReference type="EMBL" id="KAK9929397.1"/>
    </source>
</evidence>
<dbReference type="AlphaFoldDB" id="A0AAW1WYB4"/>
<evidence type="ECO:0000313" key="2">
    <source>
        <dbReference type="Proteomes" id="UP001457282"/>
    </source>
</evidence>
<proteinExistence type="predicted"/>
<gene>
    <name evidence="1" type="ORF">M0R45_026499</name>
</gene>
<keyword evidence="2" id="KW-1185">Reference proteome</keyword>
<dbReference type="Proteomes" id="UP001457282">
    <property type="component" value="Unassembled WGS sequence"/>
</dbReference>
<sequence>MSPARVLIDPLLVTVPELLQPCLLSCAAAPHVSLRVEPVLDSLPFLLSQNQTDAGITSLRRLTCKSKHPAMKLTVPSIPNHEALNPETPTAHQHRCWCLHSPSRRPRLSLPTPHLLSSATQTTMPPASKCLCPLSQSRKAQLADATSRHCR</sequence>
<comment type="caution">
    <text evidence="1">The sequence shown here is derived from an EMBL/GenBank/DDBJ whole genome shotgun (WGS) entry which is preliminary data.</text>
</comment>
<organism evidence="1 2">
    <name type="scientific">Rubus argutus</name>
    <name type="common">Southern blackberry</name>
    <dbReference type="NCBI Taxonomy" id="59490"/>
    <lineage>
        <taxon>Eukaryota</taxon>
        <taxon>Viridiplantae</taxon>
        <taxon>Streptophyta</taxon>
        <taxon>Embryophyta</taxon>
        <taxon>Tracheophyta</taxon>
        <taxon>Spermatophyta</taxon>
        <taxon>Magnoliopsida</taxon>
        <taxon>eudicotyledons</taxon>
        <taxon>Gunneridae</taxon>
        <taxon>Pentapetalae</taxon>
        <taxon>rosids</taxon>
        <taxon>fabids</taxon>
        <taxon>Rosales</taxon>
        <taxon>Rosaceae</taxon>
        <taxon>Rosoideae</taxon>
        <taxon>Rosoideae incertae sedis</taxon>
        <taxon>Rubus</taxon>
    </lineage>
</organism>
<dbReference type="EMBL" id="JBEDUW010000005">
    <property type="protein sequence ID" value="KAK9929397.1"/>
    <property type="molecule type" value="Genomic_DNA"/>
</dbReference>
<name>A0AAW1WYB4_RUBAR</name>
<accession>A0AAW1WYB4</accession>
<protein>
    <submittedName>
        <fullName evidence="1">Uncharacterized protein</fullName>
    </submittedName>
</protein>